<dbReference type="SUPFAM" id="SSF52540">
    <property type="entry name" value="P-loop containing nucleoside triphosphate hydrolases"/>
    <property type="match status" value="1"/>
</dbReference>
<dbReference type="Proteomes" id="UP001597326">
    <property type="component" value="Unassembled WGS sequence"/>
</dbReference>
<keyword evidence="1" id="KW-0548">Nucleotidyltransferase</keyword>
<dbReference type="Pfam" id="PF13177">
    <property type="entry name" value="DNA_pol3_delta2"/>
    <property type="match status" value="1"/>
</dbReference>
<dbReference type="EC" id="2.7.7.7" evidence="1"/>
<sequence>MSSPQETRPAPAAGVWAELVGQDRAVQTLRRAVSGEAHAMSHAWLVTGPPGSGRSNAARAFAAALQCPRGGCGECNECRTTVSGAHPDVTLVRTEMLSIGVDEVRDLVRRAAMSPTTGRHQVIVVEDADRVTDRGADALLKAIEEPAPKTVWILCAPTADDVVVTIRSRCRKLSLATPSDEAVAQLLVWRDGIDPTLAAHSARAAQGHIGRARVLARNEEARNRRHEVLTIPGRLASVGACLTAADNLVKAAADEAARSTAATDAEERAKLEEALGFGTKGARPRNAQAALKELEDQQKARAKRLQRDALDRVLTELTTFYRDVLALQTGAVAPPVSPQMLHTGVEPSGPHLINGEIRTQLQQVARSSTPEQTLRRIDAIIACREALETNVAPLLAMEALLLNLADKH</sequence>
<dbReference type="GO" id="GO:0003887">
    <property type="term" value="F:DNA-directed DNA polymerase activity"/>
    <property type="evidence" value="ECO:0007669"/>
    <property type="project" value="UniProtKB-EC"/>
</dbReference>
<comment type="caution">
    <text evidence="1">The sequence shown here is derived from an EMBL/GenBank/DDBJ whole genome shotgun (WGS) entry which is preliminary data.</text>
</comment>
<protein>
    <submittedName>
        <fullName evidence="1">DNA polymerase III subunit delta</fullName>
        <ecNumber evidence="1">2.7.7.7</ecNumber>
    </submittedName>
</protein>
<dbReference type="InterPro" id="IPR027417">
    <property type="entry name" value="P-loop_NTPase"/>
</dbReference>
<keyword evidence="2" id="KW-1185">Reference proteome</keyword>
<evidence type="ECO:0000313" key="1">
    <source>
        <dbReference type="EMBL" id="MFD1890058.1"/>
    </source>
</evidence>
<dbReference type="InterPro" id="IPR050238">
    <property type="entry name" value="DNA_Rep/Repair_Clamp_Loader"/>
</dbReference>
<keyword evidence="1" id="KW-0808">Transferase</keyword>
<accession>A0ABW4RX91</accession>
<dbReference type="PANTHER" id="PTHR11669:SF8">
    <property type="entry name" value="DNA POLYMERASE III SUBUNIT DELTA"/>
    <property type="match status" value="1"/>
</dbReference>
<dbReference type="Gene3D" id="3.40.50.300">
    <property type="entry name" value="P-loop containing nucleotide triphosphate hydrolases"/>
    <property type="match status" value="1"/>
</dbReference>
<dbReference type="RefSeq" id="WP_343873008.1">
    <property type="nucleotide sequence ID" value="NZ_BAAAIX010000013.1"/>
</dbReference>
<dbReference type="NCBIfam" id="NF005926">
    <property type="entry name" value="PRK07940.1"/>
    <property type="match status" value="1"/>
</dbReference>
<reference evidence="2" key="1">
    <citation type="journal article" date="2019" name="Int. J. Syst. Evol. Microbiol.">
        <title>The Global Catalogue of Microorganisms (GCM) 10K type strain sequencing project: providing services to taxonomists for standard genome sequencing and annotation.</title>
        <authorList>
            <consortium name="The Broad Institute Genomics Platform"/>
            <consortium name="The Broad Institute Genome Sequencing Center for Infectious Disease"/>
            <person name="Wu L."/>
            <person name="Ma J."/>
        </authorList>
    </citation>
    <scope>NUCLEOTIDE SEQUENCE [LARGE SCALE GENOMIC DNA]</scope>
    <source>
        <strain evidence="2">CAIM 431</strain>
    </source>
</reference>
<dbReference type="EMBL" id="JBHUFZ010000016">
    <property type="protein sequence ID" value="MFD1890058.1"/>
    <property type="molecule type" value="Genomic_DNA"/>
</dbReference>
<dbReference type="PANTHER" id="PTHR11669">
    <property type="entry name" value="REPLICATION FACTOR C / DNA POLYMERASE III GAMMA-TAU SUBUNIT"/>
    <property type="match status" value="1"/>
</dbReference>
<organism evidence="1 2">
    <name type="scientific">Luteococcus peritonei</name>
    <dbReference type="NCBI Taxonomy" id="88874"/>
    <lineage>
        <taxon>Bacteria</taxon>
        <taxon>Bacillati</taxon>
        <taxon>Actinomycetota</taxon>
        <taxon>Actinomycetes</taxon>
        <taxon>Propionibacteriales</taxon>
        <taxon>Propionibacteriaceae</taxon>
        <taxon>Luteococcus</taxon>
    </lineage>
</organism>
<name>A0ABW4RX91_9ACTN</name>
<proteinExistence type="predicted"/>
<gene>
    <name evidence="1" type="ORF">ACFSCS_07655</name>
</gene>
<evidence type="ECO:0000313" key="2">
    <source>
        <dbReference type="Proteomes" id="UP001597326"/>
    </source>
</evidence>